<keyword evidence="3 6" id="KW-0812">Transmembrane</keyword>
<dbReference type="SUPFAM" id="SSF103473">
    <property type="entry name" value="MFS general substrate transporter"/>
    <property type="match status" value="1"/>
</dbReference>
<keyword evidence="2" id="KW-1003">Cell membrane</keyword>
<dbReference type="PATRIC" id="fig|1348663.4.peg.5045"/>
<name>A0A066YYA5_9ACTN</name>
<feature type="transmembrane region" description="Helical" evidence="6">
    <location>
        <begin position="232"/>
        <end position="252"/>
    </location>
</feature>
<gene>
    <name evidence="7" type="ORF">KCH_52120</name>
</gene>
<organism evidence="7 8">
    <name type="scientific">Kitasatospora cheerisanensis KCTC 2395</name>
    <dbReference type="NCBI Taxonomy" id="1348663"/>
    <lineage>
        <taxon>Bacteria</taxon>
        <taxon>Bacillati</taxon>
        <taxon>Actinomycetota</taxon>
        <taxon>Actinomycetes</taxon>
        <taxon>Kitasatosporales</taxon>
        <taxon>Streptomycetaceae</taxon>
        <taxon>Kitasatospora</taxon>
    </lineage>
</organism>
<evidence type="ECO:0000313" key="8">
    <source>
        <dbReference type="Proteomes" id="UP000027178"/>
    </source>
</evidence>
<sequence>MVLTSRRLAVLRGRDFRLFFTGYAVSLFGSSMASVAVAFAVLDGGGGGSGLGVVMAARILPIVLLLVLGGAAADRLGARRVMLGSDGLRCATQAAMAVLLFAGHGRVWALAALMVLWGLAEAVFMPALDALLPRLVPAGELSDANALLGIARNGVAVAGPALAGLLTAVAGPGWVLLVDALSYAAGGAALALLRLPDPPRSAAGEASLITELRDGWGEFASRRWLWVSSLQACLFNLLVWAPFLILGPVLAAERLGGAGGWGLVMGAYGAGAVLGGLLLLGRRPDRPLRTAVAVTAGWALPSGALALGWPLPLVAVAAAGAGVTSIVCGSLFVTLTQRHVPAEALGRVSAYGTLGAFAFGPVGLALAGPVADRVGAGSVLGFGALWQLASCLLALLVLGRREPVEPAAAGAPAPAAARA</sequence>
<dbReference type="AlphaFoldDB" id="A0A066YYA5"/>
<dbReference type="Proteomes" id="UP000027178">
    <property type="component" value="Unassembled WGS sequence"/>
</dbReference>
<evidence type="ECO:0000256" key="6">
    <source>
        <dbReference type="SAM" id="Phobius"/>
    </source>
</evidence>
<comment type="caution">
    <text evidence="7">The sequence shown here is derived from an EMBL/GenBank/DDBJ whole genome shotgun (WGS) entry which is preliminary data.</text>
</comment>
<evidence type="ECO:0000256" key="3">
    <source>
        <dbReference type="ARBA" id="ARBA00022692"/>
    </source>
</evidence>
<dbReference type="CDD" id="cd06173">
    <property type="entry name" value="MFS_MefA_like"/>
    <property type="match status" value="1"/>
</dbReference>
<dbReference type="PANTHER" id="PTHR23513">
    <property type="entry name" value="INTEGRAL MEMBRANE EFFLUX PROTEIN-RELATED"/>
    <property type="match status" value="1"/>
</dbReference>
<feature type="transmembrane region" description="Helical" evidence="6">
    <location>
        <begin position="48"/>
        <end position="73"/>
    </location>
</feature>
<keyword evidence="5 6" id="KW-0472">Membrane</keyword>
<dbReference type="HOGENOM" id="CLU_034180_17_3_11"/>
<feature type="transmembrane region" description="Helical" evidence="6">
    <location>
        <begin position="348"/>
        <end position="367"/>
    </location>
</feature>
<dbReference type="OrthoDB" id="4528313at2"/>
<dbReference type="Gene3D" id="1.20.1250.20">
    <property type="entry name" value="MFS general substrate transporter like domains"/>
    <property type="match status" value="1"/>
</dbReference>
<feature type="transmembrane region" description="Helical" evidence="6">
    <location>
        <begin position="20"/>
        <end position="42"/>
    </location>
</feature>
<evidence type="ECO:0000256" key="5">
    <source>
        <dbReference type="ARBA" id="ARBA00023136"/>
    </source>
</evidence>
<evidence type="ECO:0000256" key="2">
    <source>
        <dbReference type="ARBA" id="ARBA00022475"/>
    </source>
</evidence>
<dbReference type="InterPro" id="IPR011701">
    <property type="entry name" value="MFS"/>
</dbReference>
<dbReference type="EMBL" id="JNBY01000096">
    <property type="protein sequence ID" value="KDN83066.1"/>
    <property type="molecule type" value="Genomic_DNA"/>
</dbReference>
<evidence type="ECO:0000313" key="7">
    <source>
        <dbReference type="EMBL" id="KDN83066.1"/>
    </source>
</evidence>
<feature type="transmembrane region" description="Helical" evidence="6">
    <location>
        <begin position="94"/>
        <end position="119"/>
    </location>
</feature>
<dbReference type="GO" id="GO:0022857">
    <property type="term" value="F:transmembrane transporter activity"/>
    <property type="evidence" value="ECO:0007669"/>
    <property type="project" value="InterPro"/>
</dbReference>
<keyword evidence="8" id="KW-1185">Reference proteome</keyword>
<dbReference type="PANTHER" id="PTHR23513:SF11">
    <property type="entry name" value="STAPHYLOFERRIN A TRANSPORTER"/>
    <property type="match status" value="1"/>
</dbReference>
<evidence type="ECO:0000256" key="1">
    <source>
        <dbReference type="ARBA" id="ARBA00004651"/>
    </source>
</evidence>
<feature type="transmembrane region" description="Helical" evidence="6">
    <location>
        <begin position="258"/>
        <end position="279"/>
    </location>
</feature>
<feature type="transmembrane region" description="Helical" evidence="6">
    <location>
        <begin position="315"/>
        <end position="336"/>
    </location>
</feature>
<dbReference type="eggNOG" id="COG2814">
    <property type="taxonomic scope" value="Bacteria"/>
</dbReference>
<comment type="subcellular location">
    <subcellularLocation>
        <location evidence="1">Cell membrane</location>
        <topology evidence="1">Multi-pass membrane protein</topology>
    </subcellularLocation>
</comment>
<dbReference type="Pfam" id="PF07690">
    <property type="entry name" value="MFS_1"/>
    <property type="match status" value="1"/>
</dbReference>
<dbReference type="InterPro" id="IPR036259">
    <property type="entry name" value="MFS_trans_sf"/>
</dbReference>
<accession>A0A066YYA5</accession>
<proteinExistence type="predicted"/>
<protein>
    <submittedName>
        <fullName evidence="7">MFS transporter</fullName>
    </submittedName>
</protein>
<feature type="transmembrane region" description="Helical" evidence="6">
    <location>
        <begin position="291"/>
        <end position="309"/>
    </location>
</feature>
<dbReference type="GO" id="GO:0005886">
    <property type="term" value="C:plasma membrane"/>
    <property type="evidence" value="ECO:0007669"/>
    <property type="project" value="UniProtKB-SubCell"/>
</dbReference>
<reference evidence="7 8" key="1">
    <citation type="submission" date="2014-05" db="EMBL/GenBank/DDBJ databases">
        <title>Draft Genome Sequence of Kitasatospora cheerisanensis KCTC 2395.</title>
        <authorList>
            <person name="Nam D.H."/>
        </authorList>
    </citation>
    <scope>NUCLEOTIDE SEQUENCE [LARGE SCALE GENOMIC DNA]</scope>
    <source>
        <strain evidence="7 8">KCTC 2395</strain>
    </source>
</reference>
<evidence type="ECO:0000256" key="4">
    <source>
        <dbReference type="ARBA" id="ARBA00022989"/>
    </source>
</evidence>
<dbReference type="RefSeq" id="WP_051653412.1">
    <property type="nucleotide sequence ID" value="NZ_KK853997.1"/>
</dbReference>
<keyword evidence="4 6" id="KW-1133">Transmembrane helix</keyword>
<feature type="transmembrane region" description="Helical" evidence="6">
    <location>
        <begin position="379"/>
        <end position="398"/>
    </location>
</feature>